<dbReference type="RefSeq" id="WP_115361245.1">
    <property type="nucleotide sequence ID" value="NZ_QDKL01000002.1"/>
</dbReference>
<evidence type="ECO:0000313" key="2">
    <source>
        <dbReference type="EMBL" id="RZF21649.1"/>
    </source>
</evidence>
<keyword evidence="3" id="KW-1185">Reference proteome</keyword>
<feature type="transmembrane region" description="Helical" evidence="1">
    <location>
        <begin position="373"/>
        <end position="389"/>
    </location>
</feature>
<feature type="transmembrane region" description="Helical" evidence="1">
    <location>
        <begin position="6"/>
        <end position="23"/>
    </location>
</feature>
<proteinExistence type="predicted"/>
<feature type="transmembrane region" description="Helical" evidence="1">
    <location>
        <begin position="103"/>
        <end position="126"/>
    </location>
</feature>
<feature type="transmembrane region" description="Helical" evidence="1">
    <location>
        <begin position="62"/>
        <end position="83"/>
    </location>
</feature>
<evidence type="ECO:0000256" key="1">
    <source>
        <dbReference type="SAM" id="Phobius"/>
    </source>
</evidence>
<sequence length="400" mass="46679">MNFELIEYHFYLCLIILVIKFFINGWKDHLTYFILFYFFFSMGPILNLILGNGIYFGTPKDYIHIASTNFLCAIATMSILSVLIRPRNTEIEEVRENFPLLNWIFIAFIFLAFFNITKIVTIGLNIDKVTKISLIGNSIHYIYLLLQLFLTSFYYLCRKNKTRRFYYLNFFTYIAYCLVTGERDFIFPLFSIVGHLLIHHRTSFKKKLILTSSLSLLGIGGTLIFLLRDATQKTTNYIESFLNQGSLLFVNAFTAKMVDIKYNFFYGETYLHSFLSLLPSFIYKSSYNNLAWLKDNYAPGGDSGYGFGLDAEGYMNFGYIGVIITFAIIVLIQRYCNYNINRGKFFKYYSVFFHGFTMYCFRNDSLAFFKGNLYAIIVYFIIIQANNFITKGQGKVATHE</sequence>
<feature type="transmembrane region" description="Helical" evidence="1">
    <location>
        <begin position="208"/>
        <end position="227"/>
    </location>
</feature>
<feature type="transmembrane region" description="Helical" evidence="1">
    <location>
        <begin position="314"/>
        <end position="333"/>
    </location>
</feature>
<feature type="transmembrane region" description="Helical" evidence="1">
    <location>
        <begin position="30"/>
        <end position="50"/>
    </location>
</feature>
<dbReference type="Proteomes" id="UP000443582">
    <property type="component" value="Unassembled WGS sequence"/>
</dbReference>
<dbReference type="EMBL" id="QDKL01000002">
    <property type="protein sequence ID" value="RZF21649.1"/>
    <property type="molecule type" value="Genomic_DNA"/>
</dbReference>
<dbReference type="NCBIfam" id="TIGR04370">
    <property type="entry name" value="glyco_rpt_poly"/>
    <property type="match status" value="1"/>
</dbReference>
<accession>A0ABY0IGK5</accession>
<feature type="transmembrane region" description="Helical" evidence="1">
    <location>
        <begin position="345"/>
        <end position="361"/>
    </location>
</feature>
<feature type="transmembrane region" description="Helical" evidence="1">
    <location>
        <begin position="138"/>
        <end position="157"/>
    </location>
</feature>
<keyword evidence="1" id="KW-1133">Transmembrane helix</keyword>
<comment type="caution">
    <text evidence="2">The sequence shown here is derived from an EMBL/GenBank/DDBJ whole genome shotgun (WGS) entry which is preliminary data.</text>
</comment>
<name>A0ABY0IGK5_9BACT</name>
<dbReference type="InterPro" id="IPR029468">
    <property type="entry name" value="O-ag_pol_Wzy"/>
</dbReference>
<organism evidence="2 3">
    <name type="scientific">Halobacteriovorax vibrionivorans</name>
    <dbReference type="NCBI Taxonomy" id="2152716"/>
    <lineage>
        <taxon>Bacteria</taxon>
        <taxon>Pseudomonadati</taxon>
        <taxon>Bdellovibrionota</taxon>
        <taxon>Bacteriovoracia</taxon>
        <taxon>Bacteriovoracales</taxon>
        <taxon>Halobacteriovoraceae</taxon>
        <taxon>Halobacteriovorax</taxon>
    </lineage>
</organism>
<evidence type="ECO:0000313" key="3">
    <source>
        <dbReference type="Proteomes" id="UP000443582"/>
    </source>
</evidence>
<keyword evidence="1" id="KW-0812">Transmembrane</keyword>
<protein>
    <submittedName>
        <fullName evidence="2">Oligosaccharide repeat unit polymerase</fullName>
    </submittedName>
</protein>
<reference evidence="3" key="1">
    <citation type="journal article" date="2019" name="Int. J. Syst. Evol. Microbiol.">
        <title>Halobacteriovorax valvorus sp. nov., a novel prokaryotic predator isolated from coastal seawater of China.</title>
        <authorList>
            <person name="Chen M.-X."/>
        </authorList>
    </citation>
    <scope>NUCLEOTIDE SEQUENCE [LARGE SCALE GENOMIC DNA]</scope>
    <source>
        <strain evidence="3">BL9</strain>
    </source>
</reference>
<dbReference type="Pfam" id="PF14296">
    <property type="entry name" value="O-ag_pol_Wzy"/>
    <property type="match status" value="1"/>
</dbReference>
<gene>
    <name evidence="2" type="ORF">DAY19_08140</name>
</gene>
<keyword evidence="1" id="KW-0472">Membrane</keyword>